<protein>
    <recommendedName>
        <fullName evidence="8">Segregation and condensation protein B</fullName>
    </recommendedName>
</protein>
<dbReference type="InterPro" id="IPR036390">
    <property type="entry name" value="WH_DNA-bd_sf"/>
</dbReference>
<evidence type="ECO:0000256" key="4">
    <source>
        <dbReference type="ARBA" id="ARBA00023306"/>
    </source>
</evidence>
<reference evidence="6" key="1">
    <citation type="submission" date="2021-02" db="EMBL/GenBank/DDBJ databases">
        <authorList>
            <person name="Nowell W R."/>
        </authorList>
    </citation>
    <scope>NUCLEOTIDE SEQUENCE</scope>
</reference>
<dbReference type="NCBIfam" id="TIGR00281">
    <property type="entry name" value="SMC-Scp complex subunit ScpB"/>
    <property type="match status" value="1"/>
</dbReference>
<evidence type="ECO:0000256" key="3">
    <source>
        <dbReference type="ARBA" id="ARBA00022829"/>
    </source>
</evidence>
<evidence type="ECO:0000313" key="7">
    <source>
        <dbReference type="Proteomes" id="UP000682733"/>
    </source>
</evidence>
<keyword evidence="4" id="KW-0131">Cell cycle</keyword>
<dbReference type="GO" id="GO:0051301">
    <property type="term" value="P:cell division"/>
    <property type="evidence" value="ECO:0007669"/>
    <property type="project" value="UniProtKB-KW"/>
</dbReference>
<keyword evidence="2" id="KW-0132">Cell division</keyword>
<evidence type="ECO:0000256" key="1">
    <source>
        <dbReference type="ARBA" id="ARBA00022490"/>
    </source>
</evidence>
<dbReference type="SUPFAM" id="SSF46785">
    <property type="entry name" value="Winged helix' DNA-binding domain"/>
    <property type="match status" value="2"/>
</dbReference>
<comment type="caution">
    <text evidence="6">The sequence shown here is derived from an EMBL/GenBank/DDBJ whole genome shotgun (WGS) entry which is preliminary data.</text>
</comment>
<dbReference type="PANTHER" id="PTHR34298">
    <property type="entry name" value="SEGREGATION AND CONDENSATION PROTEIN B"/>
    <property type="match status" value="1"/>
</dbReference>
<keyword evidence="3" id="KW-0159">Chromosome partition</keyword>
<dbReference type="Proteomes" id="UP000677228">
    <property type="component" value="Unassembled WGS sequence"/>
</dbReference>
<evidence type="ECO:0000313" key="6">
    <source>
        <dbReference type="EMBL" id="CAF3524078.1"/>
    </source>
</evidence>
<dbReference type="InterPro" id="IPR036388">
    <property type="entry name" value="WH-like_DNA-bd_sf"/>
</dbReference>
<dbReference type="EMBL" id="CAJNOK010000335">
    <property type="protein sequence ID" value="CAF0746087.1"/>
    <property type="molecule type" value="Genomic_DNA"/>
</dbReference>
<proteinExistence type="predicted"/>
<dbReference type="GO" id="GO:0051304">
    <property type="term" value="P:chromosome separation"/>
    <property type="evidence" value="ECO:0007669"/>
    <property type="project" value="InterPro"/>
</dbReference>
<dbReference type="Proteomes" id="UP000682733">
    <property type="component" value="Unassembled WGS sequence"/>
</dbReference>
<dbReference type="AlphaFoldDB" id="A0A8S2GJ45"/>
<dbReference type="PIRSF" id="PIRSF019345">
    <property type="entry name" value="ScpB"/>
    <property type="match status" value="1"/>
</dbReference>
<name>A0A8S2GJ45_9BILA</name>
<gene>
    <name evidence="5" type="ORF">OVA965_LOCUS1729</name>
    <name evidence="6" type="ORF">TMI583_LOCUS1729</name>
</gene>
<evidence type="ECO:0008006" key="8">
    <source>
        <dbReference type="Google" id="ProtNLM"/>
    </source>
</evidence>
<organism evidence="6 7">
    <name type="scientific">Didymodactylos carnosus</name>
    <dbReference type="NCBI Taxonomy" id="1234261"/>
    <lineage>
        <taxon>Eukaryota</taxon>
        <taxon>Metazoa</taxon>
        <taxon>Spiralia</taxon>
        <taxon>Gnathifera</taxon>
        <taxon>Rotifera</taxon>
        <taxon>Eurotatoria</taxon>
        <taxon>Bdelloidea</taxon>
        <taxon>Philodinida</taxon>
        <taxon>Philodinidae</taxon>
        <taxon>Didymodactylos</taxon>
    </lineage>
</organism>
<evidence type="ECO:0000256" key="2">
    <source>
        <dbReference type="ARBA" id="ARBA00022618"/>
    </source>
</evidence>
<evidence type="ECO:0000313" key="5">
    <source>
        <dbReference type="EMBL" id="CAF0746087.1"/>
    </source>
</evidence>
<dbReference type="Gene3D" id="1.10.10.10">
    <property type="entry name" value="Winged helix-like DNA-binding domain superfamily/Winged helix DNA-binding domain"/>
    <property type="match status" value="2"/>
</dbReference>
<dbReference type="InterPro" id="IPR005234">
    <property type="entry name" value="ScpB_csome_segregation"/>
</dbReference>
<dbReference type="PANTHER" id="PTHR34298:SF2">
    <property type="entry name" value="SEGREGATION AND CONDENSATION PROTEIN B"/>
    <property type="match status" value="1"/>
</dbReference>
<accession>A0A8S2GJ45</accession>
<dbReference type="Pfam" id="PF04079">
    <property type="entry name" value="SMC_ScpB"/>
    <property type="match status" value="1"/>
</dbReference>
<dbReference type="EMBL" id="CAJOBA010000335">
    <property type="protein sequence ID" value="CAF3524078.1"/>
    <property type="molecule type" value="Genomic_DNA"/>
</dbReference>
<keyword evidence="1" id="KW-0963">Cytoplasm</keyword>
<sequence>MENLVMEKIDLKAIVHGCLFVAGEEGASIHDLKRATELSADELRSVIKELTHELANTPGQGLQLNVFGDRFKLSTKPDHMAYYAKLTSERAKNPLRQSVMETLAIIAYNQPCTKRKVDDVRGTNNIYTLEQLLKYDLIYVSGRDTGPGTPNLYEVTPKFFDLFGIKSLKDLPELIESDAFNRVTNDLFDSDRPSLEQLD</sequence>